<name>A0A5J4UFM6_9EUKA</name>
<accession>A0A5J4UFM6</accession>
<feature type="region of interest" description="Disordered" evidence="1">
    <location>
        <begin position="192"/>
        <end position="223"/>
    </location>
</feature>
<comment type="caution">
    <text evidence="2">The sequence shown here is derived from an EMBL/GenBank/DDBJ whole genome shotgun (WGS) entry which is preliminary data.</text>
</comment>
<evidence type="ECO:0000313" key="3">
    <source>
        <dbReference type="Proteomes" id="UP000324800"/>
    </source>
</evidence>
<reference evidence="2 3" key="1">
    <citation type="submission" date="2019-03" db="EMBL/GenBank/DDBJ databases">
        <title>Single cell metagenomics reveals metabolic interactions within the superorganism composed of flagellate Streblomastix strix and complex community of Bacteroidetes bacteria on its surface.</title>
        <authorList>
            <person name="Treitli S.C."/>
            <person name="Kolisko M."/>
            <person name="Husnik F."/>
            <person name="Keeling P."/>
            <person name="Hampl V."/>
        </authorList>
    </citation>
    <scope>NUCLEOTIDE SEQUENCE [LARGE SCALE GENOMIC DNA]</scope>
    <source>
        <strain evidence="2">ST1C</strain>
    </source>
</reference>
<protein>
    <submittedName>
        <fullName evidence="2">Uncharacterized protein</fullName>
    </submittedName>
</protein>
<dbReference type="Proteomes" id="UP000324800">
    <property type="component" value="Unassembled WGS sequence"/>
</dbReference>
<dbReference type="AlphaFoldDB" id="A0A5J4UFM6"/>
<proteinExistence type="predicted"/>
<evidence type="ECO:0000313" key="2">
    <source>
        <dbReference type="EMBL" id="KAA6368365.1"/>
    </source>
</evidence>
<feature type="non-terminal residue" evidence="2">
    <location>
        <position position="1"/>
    </location>
</feature>
<dbReference type="EMBL" id="SNRW01017421">
    <property type="protein sequence ID" value="KAA6368365.1"/>
    <property type="molecule type" value="Genomic_DNA"/>
</dbReference>
<sequence length="296" mass="34054">AVGFFCLLLTAKPRGSTIAPSLPVKVEKDISSYVTLNKEMILLKVSQHPKHFAKMLEFGKHRQFKFLVTSPFHFEIIWHPLNLDYLFIVKLQPNSMGQVNRKKASIHVYATQSNKTKCNSIVSDPQLHIGLAMRRDSQPLDHVVIAKQHFTKSVCWERNSFDPDKWGEGEIMRQDCNSLDPTMQHAITAVRKGDSPLDPVKQLNGQDDVKQQQYSESQKEQMRDRVIHSRINESSIDKLVQHRLIVSQPPNTINRYNQSSFSFPNSNVRPQNFHQIQNSNFAKSILLRSIDQLVED</sequence>
<evidence type="ECO:0000256" key="1">
    <source>
        <dbReference type="SAM" id="MobiDB-lite"/>
    </source>
</evidence>
<gene>
    <name evidence="2" type="ORF">EZS28_036106</name>
</gene>
<organism evidence="2 3">
    <name type="scientific">Streblomastix strix</name>
    <dbReference type="NCBI Taxonomy" id="222440"/>
    <lineage>
        <taxon>Eukaryota</taxon>
        <taxon>Metamonada</taxon>
        <taxon>Preaxostyla</taxon>
        <taxon>Oxymonadida</taxon>
        <taxon>Streblomastigidae</taxon>
        <taxon>Streblomastix</taxon>
    </lineage>
</organism>